<organism evidence="1 2">
    <name type="scientific">Aspergillus bertholletiae</name>
    <dbReference type="NCBI Taxonomy" id="1226010"/>
    <lineage>
        <taxon>Eukaryota</taxon>
        <taxon>Fungi</taxon>
        <taxon>Dikarya</taxon>
        <taxon>Ascomycota</taxon>
        <taxon>Pezizomycotina</taxon>
        <taxon>Eurotiomycetes</taxon>
        <taxon>Eurotiomycetidae</taxon>
        <taxon>Eurotiales</taxon>
        <taxon>Aspergillaceae</taxon>
        <taxon>Aspergillus</taxon>
        <taxon>Aspergillus subgen. Circumdati</taxon>
    </lineage>
</organism>
<sequence length="270" mass="30651">MDNFGRLPWFVLQNILSALPDLPSLHSLHNAAPEVAAFLHHNNGLFEQIVDAIIENTARERGLLPTVQCSVRQLVIRWTEQSRRKQSDRDEGQEADPNVLNTLRYLAEYDPDIQTPHTTDYITVNPTGCSVSAACATGPAALPRACIIPRDGRGISPAENRALAEESRVRQYIWAKEEMHITDPWSSYGALCLWQARVSDVSPLRCVEYKAFRPYGLIFRSGIRMDALGFWQTFDAGHRMWFALSFALAEKDWDELVIRQLDRSCDPRVL</sequence>
<gene>
    <name evidence="1" type="ORF">BDV26DRAFT_295968</name>
</gene>
<accession>A0A5N7AYP0</accession>
<dbReference type="EMBL" id="ML736284">
    <property type="protein sequence ID" value="KAE8374466.1"/>
    <property type="molecule type" value="Genomic_DNA"/>
</dbReference>
<dbReference type="AlphaFoldDB" id="A0A5N7AYP0"/>
<keyword evidence="2" id="KW-1185">Reference proteome</keyword>
<proteinExistence type="predicted"/>
<dbReference type="Proteomes" id="UP000326198">
    <property type="component" value="Unassembled WGS sequence"/>
</dbReference>
<name>A0A5N7AYP0_9EURO</name>
<evidence type="ECO:0000313" key="2">
    <source>
        <dbReference type="Proteomes" id="UP000326198"/>
    </source>
</evidence>
<evidence type="ECO:0000313" key="1">
    <source>
        <dbReference type="EMBL" id="KAE8374466.1"/>
    </source>
</evidence>
<dbReference type="OrthoDB" id="4358152at2759"/>
<reference evidence="1 2" key="1">
    <citation type="submission" date="2019-04" db="EMBL/GenBank/DDBJ databases">
        <title>Friends and foes A comparative genomics studyof 23 Aspergillus species from section Flavi.</title>
        <authorList>
            <consortium name="DOE Joint Genome Institute"/>
            <person name="Kjaerbolling I."/>
            <person name="Vesth T."/>
            <person name="Frisvad J.C."/>
            <person name="Nybo J.L."/>
            <person name="Theobald S."/>
            <person name="Kildgaard S."/>
            <person name="Isbrandt T."/>
            <person name="Kuo A."/>
            <person name="Sato A."/>
            <person name="Lyhne E.K."/>
            <person name="Kogle M.E."/>
            <person name="Wiebenga A."/>
            <person name="Kun R.S."/>
            <person name="Lubbers R.J."/>
            <person name="Makela M.R."/>
            <person name="Barry K."/>
            <person name="Chovatia M."/>
            <person name="Clum A."/>
            <person name="Daum C."/>
            <person name="Haridas S."/>
            <person name="He G."/>
            <person name="LaButti K."/>
            <person name="Lipzen A."/>
            <person name="Mondo S."/>
            <person name="Riley R."/>
            <person name="Salamov A."/>
            <person name="Simmons B.A."/>
            <person name="Magnuson J.K."/>
            <person name="Henrissat B."/>
            <person name="Mortensen U.H."/>
            <person name="Larsen T.O."/>
            <person name="Devries R.P."/>
            <person name="Grigoriev I.V."/>
            <person name="Machida M."/>
            <person name="Baker S.E."/>
            <person name="Andersen M.R."/>
        </authorList>
    </citation>
    <scope>NUCLEOTIDE SEQUENCE [LARGE SCALE GENOMIC DNA]</scope>
    <source>
        <strain evidence="1 2">IBT 29228</strain>
    </source>
</reference>
<protein>
    <submittedName>
        <fullName evidence="1">Uncharacterized protein</fullName>
    </submittedName>
</protein>